<organism evidence="2 3">
    <name type="scientific">Kutzneria buriramensis</name>
    <dbReference type="NCBI Taxonomy" id="1045776"/>
    <lineage>
        <taxon>Bacteria</taxon>
        <taxon>Bacillati</taxon>
        <taxon>Actinomycetota</taxon>
        <taxon>Actinomycetes</taxon>
        <taxon>Pseudonocardiales</taxon>
        <taxon>Pseudonocardiaceae</taxon>
        <taxon>Kutzneria</taxon>
    </lineage>
</organism>
<dbReference type="InterPro" id="IPR001173">
    <property type="entry name" value="Glyco_trans_2-like"/>
</dbReference>
<dbReference type="RefSeq" id="WP_170217767.1">
    <property type="nucleotide sequence ID" value="NZ_CP144375.1"/>
</dbReference>
<gene>
    <name evidence="2" type="ORF">BCF44_109272</name>
</gene>
<dbReference type="Pfam" id="PF00535">
    <property type="entry name" value="Glycos_transf_2"/>
    <property type="match status" value="1"/>
</dbReference>
<dbReference type="CDD" id="cd00761">
    <property type="entry name" value="Glyco_tranf_GTA_type"/>
    <property type="match status" value="1"/>
</dbReference>
<sequence length="299" mass="32947">MTLGAVVPVYNRRANLEILLASLEKQTDDDFVLVVVDDGCTDGTDQLLEQAASSPFWQDRLRVVKAGPHQGIRIGRARNIGAANLPAGVTSMVMLDSDLVLQPEAFAMISELTRSHPDSVLLGPVHWLPRLEHDEVRAEVDAGRIAELRDSALILDSEAPVPMPDQDEGTLVGPEIRFSLFGGVAPVDPEEPVAVRPYWVIPPNSVWPVGTFWQLGGFDEELHGYGEHDFALGVRMEQAGVYVLARPELWALHLWHPKDTTSSNRQPVDLAAKVEEHGMAAQVFMMVRRGEWNLDAVTS</sequence>
<evidence type="ECO:0000259" key="1">
    <source>
        <dbReference type="Pfam" id="PF00535"/>
    </source>
</evidence>
<dbReference type="Gene3D" id="3.90.550.10">
    <property type="entry name" value="Spore Coat Polysaccharide Biosynthesis Protein SpsA, Chain A"/>
    <property type="match status" value="1"/>
</dbReference>
<dbReference type="SUPFAM" id="SSF53448">
    <property type="entry name" value="Nucleotide-diphospho-sugar transferases"/>
    <property type="match status" value="1"/>
</dbReference>
<protein>
    <submittedName>
        <fullName evidence="2">Glycosyl transferase family 2</fullName>
    </submittedName>
</protein>
<accession>A0A3E0HEN2</accession>
<keyword evidence="3" id="KW-1185">Reference proteome</keyword>
<dbReference type="PANTHER" id="PTHR43685:SF3">
    <property type="entry name" value="SLR2126 PROTEIN"/>
    <property type="match status" value="1"/>
</dbReference>
<dbReference type="PANTHER" id="PTHR43685">
    <property type="entry name" value="GLYCOSYLTRANSFERASE"/>
    <property type="match status" value="1"/>
</dbReference>
<dbReference type="InterPro" id="IPR050834">
    <property type="entry name" value="Glycosyltransf_2"/>
</dbReference>
<dbReference type="EMBL" id="QUNO01000009">
    <property type="protein sequence ID" value="REH43729.1"/>
    <property type="molecule type" value="Genomic_DNA"/>
</dbReference>
<name>A0A3E0HEN2_9PSEU</name>
<keyword evidence="2" id="KW-0808">Transferase</keyword>
<reference evidence="2 3" key="1">
    <citation type="submission" date="2018-08" db="EMBL/GenBank/DDBJ databases">
        <title>Genomic Encyclopedia of Archaeal and Bacterial Type Strains, Phase II (KMG-II): from individual species to whole genera.</title>
        <authorList>
            <person name="Goeker M."/>
        </authorList>
    </citation>
    <scope>NUCLEOTIDE SEQUENCE [LARGE SCALE GENOMIC DNA]</scope>
    <source>
        <strain evidence="2 3">DSM 45791</strain>
    </source>
</reference>
<feature type="domain" description="Glycosyltransferase 2-like" evidence="1">
    <location>
        <begin position="6"/>
        <end position="123"/>
    </location>
</feature>
<dbReference type="GO" id="GO:0016740">
    <property type="term" value="F:transferase activity"/>
    <property type="evidence" value="ECO:0007669"/>
    <property type="project" value="UniProtKB-KW"/>
</dbReference>
<comment type="caution">
    <text evidence="2">The sequence shown here is derived from an EMBL/GenBank/DDBJ whole genome shotgun (WGS) entry which is preliminary data.</text>
</comment>
<proteinExistence type="predicted"/>
<dbReference type="InterPro" id="IPR029044">
    <property type="entry name" value="Nucleotide-diphossugar_trans"/>
</dbReference>
<dbReference type="Proteomes" id="UP000256269">
    <property type="component" value="Unassembled WGS sequence"/>
</dbReference>
<dbReference type="AlphaFoldDB" id="A0A3E0HEN2"/>
<evidence type="ECO:0000313" key="3">
    <source>
        <dbReference type="Proteomes" id="UP000256269"/>
    </source>
</evidence>
<evidence type="ECO:0000313" key="2">
    <source>
        <dbReference type="EMBL" id="REH43729.1"/>
    </source>
</evidence>